<dbReference type="Proteomes" id="UP000247702">
    <property type="component" value="Unassembled WGS sequence"/>
</dbReference>
<organism evidence="2 3">
    <name type="scientific">Rhizophagus clarus</name>
    <dbReference type="NCBI Taxonomy" id="94130"/>
    <lineage>
        <taxon>Eukaryota</taxon>
        <taxon>Fungi</taxon>
        <taxon>Fungi incertae sedis</taxon>
        <taxon>Mucoromycota</taxon>
        <taxon>Glomeromycotina</taxon>
        <taxon>Glomeromycetes</taxon>
        <taxon>Glomerales</taxon>
        <taxon>Glomeraceae</taxon>
        <taxon>Rhizophagus</taxon>
    </lineage>
</organism>
<dbReference type="CDD" id="cd21037">
    <property type="entry name" value="MLKL_NTD"/>
    <property type="match status" value="1"/>
</dbReference>
<dbReference type="GO" id="GO:0005524">
    <property type="term" value="F:ATP binding"/>
    <property type="evidence" value="ECO:0007669"/>
    <property type="project" value="UniProtKB-KW"/>
</dbReference>
<dbReference type="Gene3D" id="1.10.510.10">
    <property type="entry name" value="Transferase(Phosphotransferase) domain 1"/>
    <property type="match status" value="2"/>
</dbReference>
<dbReference type="GO" id="GO:0007166">
    <property type="term" value="P:cell surface receptor signaling pathway"/>
    <property type="evidence" value="ECO:0007669"/>
    <property type="project" value="InterPro"/>
</dbReference>
<comment type="caution">
    <text evidence="2">The sequence shown here is derived from an EMBL/GenBank/DDBJ whole genome shotgun (WGS) entry which is preliminary data.</text>
</comment>
<dbReference type="PANTHER" id="PTHR44329">
    <property type="entry name" value="SERINE/THREONINE-PROTEIN KINASE TNNI3K-RELATED"/>
    <property type="match status" value="1"/>
</dbReference>
<dbReference type="PROSITE" id="PS50011">
    <property type="entry name" value="PROTEIN_KINASE_DOM"/>
    <property type="match status" value="1"/>
</dbReference>
<feature type="domain" description="Protein kinase" evidence="1">
    <location>
        <begin position="153"/>
        <end position="521"/>
    </location>
</feature>
<dbReference type="InterPro" id="IPR011009">
    <property type="entry name" value="Kinase-like_dom_sf"/>
</dbReference>
<dbReference type="InterPro" id="IPR059179">
    <property type="entry name" value="MLKL-like_MCAfunc"/>
</dbReference>
<dbReference type="InterPro" id="IPR000719">
    <property type="entry name" value="Prot_kinase_dom"/>
</dbReference>
<gene>
    <name evidence="2" type="ORF">RclHR1_02480004</name>
</gene>
<keyword evidence="3" id="KW-1185">Reference proteome</keyword>
<evidence type="ECO:0000313" key="2">
    <source>
        <dbReference type="EMBL" id="GBB95105.1"/>
    </source>
</evidence>
<dbReference type="EMBL" id="BEXD01001646">
    <property type="protein sequence ID" value="GBB95105.1"/>
    <property type="molecule type" value="Genomic_DNA"/>
</dbReference>
<sequence>MERVNDTVGPFIPCISVISALTKEIADAYENAQYNKKTCGVLVNRIEAAEAALKGLVREKEENIDKFLSQGYNKSLDKFVICLKNIRDFCNDITQLSKFKKFYTSRSIKEKFREIIEEFDECSKDLNLAISITTNEQMNKYLSFLQFDMIEMMKFLDNIEGGITSTENQTREINSTTNEILIQNQEIIFKINNVERQNNKIIEQNNKILEYGDKSKSLDFTPLNEEINKIYLLNEQVNNSNLTLETNQIMPSELTDASQHVVRKGSILKKVYRAMDVACKPISMKNIQKHLAILEKLNICPYIIQFHGLSEISEKNVMVFEWAEHGNLREIYLNNNIRWDAKISIARDICRGLAFLHSVNILHHDLKCENILITENMQPKISNFSLAREFNAITLPNDNVFDIIHWMAPEKLECIRYLRDPKRQQDINRYTIQCEIFSYGMLLWELAFQKKPYENKSLTGILDHVLSGGREALDIELDSDSIQKEYCAIIKLAWVQEPSLRPGIQQLFNMLQKLYEKHNIFPLLHPMQNRVVERSQNVHKRLNVIEIKVNLKLIMIEISYVISILLTEFDSIIEFIEGVEFSAQTIIDTIEAIKRVESLNNTEKSENLKKANDILRDIIKEKQLSRFEKWTSENEEIDEWIESCQKKYADKSIIGRNCRWIETRNYGRNPKSLLKLWKEPQVIIEIMEGTPSHYSKLMKQCWDQDPLKRPSLAEIQNEINKT</sequence>
<dbReference type="PROSITE" id="PS00108">
    <property type="entry name" value="PROTEIN_KINASE_ST"/>
    <property type="match status" value="1"/>
</dbReference>
<dbReference type="Pfam" id="PF22215">
    <property type="entry name" value="MLKL_N"/>
    <property type="match status" value="1"/>
</dbReference>
<reference evidence="2 3" key="1">
    <citation type="submission" date="2017-11" db="EMBL/GenBank/DDBJ databases">
        <title>The genome of Rhizophagus clarus HR1 reveals common genetic basis of auxotrophy among arbuscular mycorrhizal fungi.</title>
        <authorList>
            <person name="Kobayashi Y."/>
        </authorList>
    </citation>
    <scope>NUCLEOTIDE SEQUENCE [LARGE SCALE GENOMIC DNA]</scope>
    <source>
        <strain evidence="2 3">HR1</strain>
    </source>
</reference>
<dbReference type="SMART" id="SM00220">
    <property type="entry name" value="S_TKc"/>
    <property type="match status" value="1"/>
</dbReference>
<dbReference type="InterPro" id="IPR054000">
    <property type="entry name" value="MLKL_N"/>
</dbReference>
<evidence type="ECO:0000313" key="3">
    <source>
        <dbReference type="Proteomes" id="UP000247702"/>
    </source>
</evidence>
<dbReference type="GO" id="GO:0004674">
    <property type="term" value="F:protein serine/threonine kinase activity"/>
    <property type="evidence" value="ECO:0007669"/>
    <property type="project" value="TreeGrafter"/>
</dbReference>
<accession>A0A2Z6QZM8</accession>
<dbReference type="InterPro" id="IPR001245">
    <property type="entry name" value="Ser-Thr/Tyr_kinase_cat_dom"/>
</dbReference>
<protein>
    <recommendedName>
        <fullName evidence="1">Protein kinase domain-containing protein</fullName>
    </recommendedName>
</protein>
<dbReference type="Pfam" id="PF07714">
    <property type="entry name" value="PK_Tyr_Ser-Thr"/>
    <property type="match status" value="1"/>
</dbReference>
<dbReference type="SUPFAM" id="SSF56112">
    <property type="entry name" value="Protein kinase-like (PK-like)"/>
    <property type="match status" value="2"/>
</dbReference>
<dbReference type="InterPro" id="IPR008271">
    <property type="entry name" value="Ser/Thr_kinase_AS"/>
</dbReference>
<dbReference type="InterPro" id="IPR051681">
    <property type="entry name" value="Ser/Thr_Kinases-Pseudokinases"/>
</dbReference>
<name>A0A2Z6QZM8_9GLOM</name>
<dbReference type="AlphaFoldDB" id="A0A2Z6QZM8"/>
<dbReference type="InterPro" id="IPR036537">
    <property type="entry name" value="Adaptor_Cbl_N_dom_sf"/>
</dbReference>
<evidence type="ECO:0000259" key="1">
    <source>
        <dbReference type="PROSITE" id="PS50011"/>
    </source>
</evidence>
<proteinExistence type="predicted"/>
<dbReference type="Gene3D" id="1.20.930.20">
    <property type="entry name" value="Adaptor protein Cbl, N-terminal domain"/>
    <property type="match status" value="1"/>
</dbReference>